<gene>
    <name evidence="1" type="ORF">PRELSG_1313400</name>
</gene>
<protein>
    <submittedName>
        <fullName evidence="1">Uncharacterized protein</fullName>
    </submittedName>
</protein>
<evidence type="ECO:0000313" key="1">
    <source>
        <dbReference type="EMBL" id="CRH03775.1"/>
    </source>
</evidence>
<dbReference type="KEGG" id="prel:PRELSG_1313400"/>
<reference evidence="1 2" key="1">
    <citation type="submission" date="2015-04" db="EMBL/GenBank/DDBJ databases">
        <authorList>
            <consortium name="Pathogen Informatics"/>
        </authorList>
    </citation>
    <scope>NUCLEOTIDE SEQUENCE [LARGE SCALE GENOMIC DNA]</scope>
    <source>
        <strain evidence="1 2">SGS1</strain>
    </source>
</reference>
<dbReference type="AlphaFoldDB" id="A0A1J1HED8"/>
<keyword evidence="2" id="KW-1185">Reference proteome</keyword>
<dbReference type="RefSeq" id="XP_028535782.1">
    <property type="nucleotide sequence ID" value="XM_028678658.1"/>
</dbReference>
<dbReference type="OrthoDB" id="434697at2759"/>
<dbReference type="EMBL" id="LN835308">
    <property type="protein sequence ID" value="CRH03775.1"/>
    <property type="molecule type" value="Genomic_DNA"/>
</dbReference>
<proteinExistence type="predicted"/>
<sequence length="571" mass="68288">MLSFANKVRKHLKITNFKLIYYRSFSSFNYNDIYDQYENLLNIGNKKPDEIISLLNNLNEEKICDVELIKFITSHIYDFSEDFFCPQLIKILENYVKLKYSDETLLGILCHRIDDLVSLKSCLRTKIMINIYKQLNFHHPLVKYPLLNQLNENICDYKNELVNILKNISYLHIDSYTCNNIINRFIVNYDYYDKDIFTVFEAFSRLDEYNEVFVDIISKKIKKLEENNICCNFKDFIKFLSGYRRLGLTENTYLHSQFENKINNIKVLSPNNISYMLLLMLSTKFRNQSLFELLTINIENYVNNNDLQITEKKNLYFFDFSNNFFEGKNRKENYFEEQIRNDKNGKIANSDDELIHQDNYNSICNKYILKFLPFHLLLLILLNYDNKNILFHLLNICVSEYIFLYDASNLIKLLYSYTLLMIKSDMTKNEEIQKNVIKIFIALQNIYKNTTINDYKILYDCFLYHQSILEKNNKLKNFHYDLLYNDCFSVLPSSYSSLNFEQLEIVKCGSSSYLKNKDGTISVYLNKNDFFSTNYYGYDNLLLNLKFKIELLKKNYDVNNIKIIYNENILK</sequence>
<dbReference type="Proteomes" id="UP000220158">
    <property type="component" value="Chromosome 13"/>
</dbReference>
<name>A0A1J1HED8_PLARL</name>
<dbReference type="OMA" id="TITNHVY"/>
<organism evidence="1 2">
    <name type="scientific">Plasmodium relictum</name>
    <dbReference type="NCBI Taxonomy" id="85471"/>
    <lineage>
        <taxon>Eukaryota</taxon>
        <taxon>Sar</taxon>
        <taxon>Alveolata</taxon>
        <taxon>Apicomplexa</taxon>
        <taxon>Aconoidasida</taxon>
        <taxon>Haemosporida</taxon>
        <taxon>Plasmodiidae</taxon>
        <taxon>Plasmodium</taxon>
        <taxon>Plasmodium (Haemamoeba)</taxon>
    </lineage>
</organism>
<evidence type="ECO:0000313" key="2">
    <source>
        <dbReference type="Proteomes" id="UP000220158"/>
    </source>
</evidence>
<accession>A0A1J1HED8</accession>
<dbReference type="GeneID" id="39738067"/>
<dbReference type="VEuPathDB" id="PlasmoDB:PRELSG_1313400"/>